<dbReference type="InterPro" id="IPR013785">
    <property type="entry name" value="Aldolase_TIM"/>
</dbReference>
<reference evidence="4" key="1">
    <citation type="journal article" date="2021" name="PeerJ">
        <title>Extensive microbial diversity within the chicken gut microbiome revealed by metagenomics and culture.</title>
        <authorList>
            <person name="Gilroy R."/>
            <person name="Ravi A."/>
            <person name="Getino M."/>
            <person name="Pursley I."/>
            <person name="Horton D.L."/>
            <person name="Alikhan N.F."/>
            <person name="Baker D."/>
            <person name="Gharbi K."/>
            <person name="Hall N."/>
            <person name="Watson M."/>
            <person name="Adriaenssens E.M."/>
            <person name="Foster-Nyarko E."/>
            <person name="Jarju S."/>
            <person name="Secka A."/>
            <person name="Antonio M."/>
            <person name="Oren A."/>
            <person name="Chaudhuri R.R."/>
            <person name="La Ragione R."/>
            <person name="Hildebrand F."/>
            <person name="Pallen M.J."/>
        </authorList>
    </citation>
    <scope>NUCLEOTIDE SEQUENCE</scope>
    <source>
        <strain evidence="4">CHK186-1790</strain>
    </source>
</reference>
<dbReference type="PIRSF" id="PIRSF001359">
    <property type="entry name" value="F_bP_aldolase_II"/>
    <property type="match status" value="1"/>
</dbReference>
<evidence type="ECO:0000256" key="2">
    <source>
        <dbReference type="PIRSR" id="PIRSR001359-2"/>
    </source>
</evidence>
<dbReference type="GO" id="GO:0005975">
    <property type="term" value="P:carbohydrate metabolic process"/>
    <property type="evidence" value="ECO:0007669"/>
    <property type="project" value="InterPro"/>
</dbReference>
<feature type="binding site" evidence="3">
    <location>
        <position position="172"/>
    </location>
    <ligand>
        <name>Zn(2+)</name>
        <dbReference type="ChEBI" id="CHEBI:29105"/>
        <label>1</label>
        <note>catalytic</note>
    </ligand>
</feature>
<feature type="binding site" evidence="2">
    <location>
        <begin position="201"/>
        <end position="203"/>
    </location>
    <ligand>
        <name>dihydroxyacetone phosphate</name>
        <dbReference type="ChEBI" id="CHEBI:57642"/>
    </ligand>
</feature>
<sequence length="278" mass="29271">MNYLQAARAGGYAVGAFIVDSLDAMEGVAAACGRAGLPAVMMAGMNTARFLGPERYVDLCRSVGRSCSVPVYAHLDHCTDPALLLQCARAGFDCVMFDGSQQSFEKNISACAVLAEECHHLGTLLEGELGVIAGQEEHVESALSQFTDPALAEEFVRRSGVDALAVSVGNAHGLYQGKPELQFGLLEELSARCPIPLVLHGGTGIPAQDIRRAVGLGVCKINVGTELRRAYLDAVRDYAAQEGGTAIGLSQAIRERITAASVGYLDNYRAEGCGHAAL</sequence>
<comment type="cofactor">
    <cofactor evidence="3">
        <name>Zn(2+)</name>
        <dbReference type="ChEBI" id="CHEBI:29105"/>
    </cofactor>
    <text evidence="3">Binds 2 Zn(2+) ions per subunit. One is catalytic and the other provides a structural contribution.</text>
</comment>
<dbReference type="Pfam" id="PF01116">
    <property type="entry name" value="F_bP_aldolase"/>
    <property type="match status" value="1"/>
</dbReference>
<evidence type="ECO:0000256" key="1">
    <source>
        <dbReference type="PIRSR" id="PIRSR001359-1"/>
    </source>
</evidence>
<dbReference type="PANTHER" id="PTHR30304:SF0">
    <property type="entry name" value="D-TAGATOSE-1,6-BISPHOSPHATE ALDOLASE SUBUNIT GATY-RELATED"/>
    <property type="match status" value="1"/>
</dbReference>
<dbReference type="AlphaFoldDB" id="A0A9D2P341"/>
<feature type="binding site" evidence="3">
    <location>
        <position position="128"/>
    </location>
    <ligand>
        <name>Zn(2+)</name>
        <dbReference type="ChEBI" id="CHEBI:29105"/>
        <label>2</label>
    </ligand>
</feature>
<evidence type="ECO:0000313" key="5">
    <source>
        <dbReference type="Proteomes" id="UP000823882"/>
    </source>
</evidence>
<dbReference type="CDD" id="cd00947">
    <property type="entry name" value="TBP_aldolase_IIB"/>
    <property type="match status" value="1"/>
</dbReference>
<dbReference type="PANTHER" id="PTHR30304">
    <property type="entry name" value="D-TAGATOSE-1,6-BISPHOSPHATE ALDOLASE"/>
    <property type="match status" value="1"/>
</dbReference>
<feature type="binding site" evidence="2">
    <location>
        <position position="173"/>
    </location>
    <ligand>
        <name>dihydroxyacetone phosphate</name>
        <dbReference type="ChEBI" id="CHEBI:57642"/>
    </ligand>
</feature>
<dbReference type="SUPFAM" id="SSF51569">
    <property type="entry name" value="Aldolase"/>
    <property type="match status" value="1"/>
</dbReference>
<comment type="caution">
    <text evidence="4">The sequence shown here is derived from an EMBL/GenBank/DDBJ whole genome shotgun (WGS) entry which is preliminary data.</text>
</comment>
<dbReference type="EMBL" id="DWWJ01000148">
    <property type="protein sequence ID" value="HJC41538.1"/>
    <property type="molecule type" value="Genomic_DNA"/>
</dbReference>
<dbReference type="InterPro" id="IPR050246">
    <property type="entry name" value="Class_II_FBP_aldolase"/>
</dbReference>
<dbReference type="InterPro" id="IPR000771">
    <property type="entry name" value="FBA_II"/>
</dbReference>
<reference evidence="4" key="2">
    <citation type="submission" date="2021-04" db="EMBL/GenBank/DDBJ databases">
        <authorList>
            <person name="Gilroy R."/>
        </authorList>
    </citation>
    <scope>NUCLEOTIDE SEQUENCE</scope>
    <source>
        <strain evidence="4">CHK186-1790</strain>
    </source>
</reference>
<feature type="active site" description="Proton donor" evidence="1">
    <location>
        <position position="76"/>
    </location>
</feature>
<accession>A0A9D2P341</accession>
<keyword evidence="3" id="KW-0862">Zinc</keyword>
<feature type="binding site" evidence="3">
    <location>
        <position position="77"/>
    </location>
    <ligand>
        <name>Zn(2+)</name>
        <dbReference type="ChEBI" id="CHEBI:29105"/>
        <label>1</label>
        <note>catalytic</note>
    </ligand>
</feature>
<feature type="binding site" evidence="3">
    <location>
        <position position="200"/>
    </location>
    <ligand>
        <name>Zn(2+)</name>
        <dbReference type="ChEBI" id="CHEBI:29105"/>
        <label>1</label>
        <note>catalytic</note>
    </ligand>
</feature>
<dbReference type="Gene3D" id="3.20.20.70">
    <property type="entry name" value="Aldolase class I"/>
    <property type="match status" value="1"/>
</dbReference>
<feature type="binding site" evidence="2">
    <location>
        <begin position="222"/>
        <end position="225"/>
    </location>
    <ligand>
        <name>dihydroxyacetone phosphate</name>
        <dbReference type="ChEBI" id="CHEBI:57642"/>
    </ligand>
</feature>
<evidence type="ECO:0000313" key="4">
    <source>
        <dbReference type="EMBL" id="HJC41538.1"/>
    </source>
</evidence>
<dbReference type="GO" id="GO:0016832">
    <property type="term" value="F:aldehyde-lyase activity"/>
    <property type="evidence" value="ECO:0007669"/>
    <property type="project" value="InterPro"/>
</dbReference>
<organism evidence="4 5">
    <name type="scientific">Candidatus Intestinimonas pullistercoris</name>
    <dbReference type="NCBI Taxonomy" id="2838623"/>
    <lineage>
        <taxon>Bacteria</taxon>
        <taxon>Bacillati</taxon>
        <taxon>Bacillota</taxon>
        <taxon>Clostridia</taxon>
        <taxon>Eubacteriales</taxon>
        <taxon>Intestinimonas</taxon>
    </lineage>
</organism>
<name>A0A9D2P341_9FIRM</name>
<dbReference type="GO" id="GO:0008270">
    <property type="term" value="F:zinc ion binding"/>
    <property type="evidence" value="ECO:0007669"/>
    <property type="project" value="InterPro"/>
</dbReference>
<keyword evidence="3" id="KW-0479">Metal-binding</keyword>
<feature type="binding site" evidence="3">
    <location>
        <position position="98"/>
    </location>
    <ligand>
        <name>Zn(2+)</name>
        <dbReference type="ChEBI" id="CHEBI:29105"/>
        <label>2</label>
    </ligand>
</feature>
<dbReference type="Proteomes" id="UP000823882">
    <property type="component" value="Unassembled WGS sequence"/>
</dbReference>
<evidence type="ECO:0000256" key="3">
    <source>
        <dbReference type="PIRSR" id="PIRSR001359-3"/>
    </source>
</evidence>
<gene>
    <name evidence="4" type="ORF">H9701_08295</name>
</gene>
<protein>
    <submittedName>
        <fullName evidence="4">Class II fructose-bisphosphate aldolase</fullName>
    </submittedName>
</protein>
<proteinExistence type="predicted"/>